<dbReference type="Pfam" id="PF00083">
    <property type="entry name" value="Sugar_tr"/>
    <property type="match status" value="1"/>
</dbReference>
<feature type="transmembrane region" description="Helical" evidence="5">
    <location>
        <begin position="50"/>
        <end position="71"/>
    </location>
</feature>
<organism evidence="7 8">
    <name type="scientific">Cirrhinus mrigala</name>
    <name type="common">Mrigala</name>
    <dbReference type="NCBI Taxonomy" id="683832"/>
    <lineage>
        <taxon>Eukaryota</taxon>
        <taxon>Metazoa</taxon>
        <taxon>Chordata</taxon>
        <taxon>Craniata</taxon>
        <taxon>Vertebrata</taxon>
        <taxon>Euteleostomi</taxon>
        <taxon>Actinopterygii</taxon>
        <taxon>Neopterygii</taxon>
        <taxon>Teleostei</taxon>
        <taxon>Ostariophysi</taxon>
        <taxon>Cypriniformes</taxon>
        <taxon>Cyprinidae</taxon>
        <taxon>Labeoninae</taxon>
        <taxon>Labeonini</taxon>
        <taxon>Cirrhinus</taxon>
    </lineage>
</organism>
<evidence type="ECO:0000313" key="7">
    <source>
        <dbReference type="EMBL" id="KAL0182281.1"/>
    </source>
</evidence>
<evidence type="ECO:0000259" key="6">
    <source>
        <dbReference type="PROSITE" id="PS50850"/>
    </source>
</evidence>
<dbReference type="PANTHER" id="PTHR23503:SF54">
    <property type="entry name" value="MAJOR FACILITATOR SUPERFAMILY (MFS) PROFILE DOMAIN-CONTAINING PROTEIN"/>
    <property type="match status" value="1"/>
</dbReference>
<reference evidence="7 8" key="1">
    <citation type="submission" date="2024-05" db="EMBL/GenBank/DDBJ databases">
        <title>Genome sequencing and assembly of Indian major carp, Cirrhinus mrigala (Hamilton, 1822).</title>
        <authorList>
            <person name="Mohindra V."/>
            <person name="Chowdhury L.M."/>
            <person name="Lal K."/>
            <person name="Jena J.K."/>
        </authorList>
    </citation>
    <scope>NUCLEOTIDE SEQUENCE [LARGE SCALE GENOMIC DNA]</scope>
    <source>
        <strain evidence="7">CM1030</strain>
        <tissue evidence="7">Blood</tissue>
    </source>
</reference>
<gene>
    <name evidence="7" type="ORF">M9458_021656</name>
</gene>
<sequence>LTVHTMYILECAPKRLRGMVGVSVASFVSMGKFVGQLLGISEVLGTEERWIWLLAFSGAAGLLQLLTLPFLPESPR</sequence>
<dbReference type="InterPro" id="IPR036259">
    <property type="entry name" value="MFS_trans_sf"/>
</dbReference>
<keyword evidence="4 5" id="KW-0472">Membrane</keyword>
<dbReference type="GO" id="GO:0016020">
    <property type="term" value="C:membrane"/>
    <property type="evidence" value="ECO:0007669"/>
    <property type="project" value="UniProtKB-SubCell"/>
</dbReference>
<keyword evidence="8" id="KW-1185">Reference proteome</keyword>
<evidence type="ECO:0000313" key="8">
    <source>
        <dbReference type="Proteomes" id="UP001529510"/>
    </source>
</evidence>
<dbReference type="InterPro" id="IPR045263">
    <property type="entry name" value="GLUT"/>
</dbReference>
<comment type="subcellular location">
    <subcellularLocation>
        <location evidence="1">Membrane</location>
        <topology evidence="1">Multi-pass membrane protein</topology>
    </subcellularLocation>
</comment>
<dbReference type="InterPro" id="IPR020846">
    <property type="entry name" value="MFS_dom"/>
</dbReference>
<dbReference type="PROSITE" id="PS50850">
    <property type="entry name" value="MFS"/>
    <property type="match status" value="1"/>
</dbReference>
<dbReference type="PANTHER" id="PTHR23503">
    <property type="entry name" value="SOLUTE CARRIER FAMILY 2"/>
    <property type="match status" value="1"/>
</dbReference>
<comment type="caution">
    <text evidence="7">The sequence shown here is derived from an EMBL/GenBank/DDBJ whole genome shotgun (WGS) entry which is preliminary data.</text>
</comment>
<protein>
    <recommendedName>
        <fullName evidence="6">Major facilitator superfamily (MFS) profile domain-containing protein</fullName>
    </recommendedName>
</protein>
<proteinExistence type="predicted"/>
<dbReference type="EMBL" id="JAMKFB020000010">
    <property type="protein sequence ID" value="KAL0182281.1"/>
    <property type="molecule type" value="Genomic_DNA"/>
</dbReference>
<dbReference type="AlphaFoldDB" id="A0ABD0QBG6"/>
<evidence type="ECO:0000256" key="4">
    <source>
        <dbReference type="ARBA" id="ARBA00023136"/>
    </source>
</evidence>
<keyword evidence="3 5" id="KW-1133">Transmembrane helix</keyword>
<evidence type="ECO:0000256" key="1">
    <source>
        <dbReference type="ARBA" id="ARBA00004141"/>
    </source>
</evidence>
<feature type="non-terminal residue" evidence="7">
    <location>
        <position position="1"/>
    </location>
</feature>
<evidence type="ECO:0000256" key="2">
    <source>
        <dbReference type="ARBA" id="ARBA00022692"/>
    </source>
</evidence>
<feature type="non-terminal residue" evidence="7">
    <location>
        <position position="76"/>
    </location>
</feature>
<accession>A0ABD0QBG6</accession>
<dbReference type="SUPFAM" id="SSF103473">
    <property type="entry name" value="MFS general substrate transporter"/>
    <property type="match status" value="1"/>
</dbReference>
<dbReference type="Gene3D" id="1.20.1250.20">
    <property type="entry name" value="MFS general substrate transporter like domains"/>
    <property type="match status" value="1"/>
</dbReference>
<feature type="domain" description="Major facilitator superfamily (MFS) profile" evidence="6">
    <location>
        <begin position="1"/>
        <end position="76"/>
    </location>
</feature>
<evidence type="ECO:0000256" key="3">
    <source>
        <dbReference type="ARBA" id="ARBA00022989"/>
    </source>
</evidence>
<name>A0ABD0QBG6_CIRMR</name>
<keyword evidence="2 5" id="KW-0812">Transmembrane</keyword>
<dbReference type="InterPro" id="IPR005828">
    <property type="entry name" value="MFS_sugar_transport-like"/>
</dbReference>
<dbReference type="Proteomes" id="UP001529510">
    <property type="component" value="Unassembled WGS sequence"/>
</dbReference>
<feature type="transmembrane region" description="Helical" evidence="5">
    <location>
        <begin position="20"/>
        <end position="38"/>
    </location>
</feature>
<evidence type="ECO:0000256" key="5">
    <source>
        <dbReference type="SAM" id="Phobius"/>
    </source>
</evidence>